<organism evidence="1 2">
    <name type="scientific">Pyropia yezoensis</name>
    <name type="common">Susabi-nori</name>
    <name type="synonym">Porphyra yezoensis</name>
    <dbReference type="NCBI Taxonomy" id="2788"/>
    <lineage>
        <taxon>Eukaryota</taxon>
        <taxon>Rhodophyta</taxon>
        <taxon>Bangiophyceae</taxon>
        <taxon>Bangiales</taxon>
        <taxon>Bangiaceae</taxon>
        <taxon>Pyropia</taxon>
    </lineage>
</organism>
<name>A0ACC3BUV8_PYRYE</name>
<sequence>MVEEEGVAAPKVLDYTASSAGGERSGGFTLAFDCQHPALKASRVAAVAARGGSGRATSAAESAAAAAAVAGVPLASRAAAGAKLAAAAAAASGGEPAPFRTTLVTVALPLLTDVKAVFSLRKACGHGVHPYVTLGYFADPLTGAPTTAGATGGVAVGLGPATPPLAVGPGDASTSLYLSLRPPGGSQEFYRPAVAAADPAAVRVDARGHVFGGVLVPGAPVGLPLVYDCQAAATSAVTVSVPLPPWEPLTARLVKTCGVVGTSGLQVGSVGYDAPDVVAEGVATSAWTASVDALAAGLTDKARSGSVLANATGHLTVFGTAAPPYKDFFSLFYLPPTGGQLGLGGRTRLRVRLTCLRDGTSAVLVTLPTRHAAAVEWAFVRACTAPVRVRQSGFLRTAGSVMGALVALLGVAAIGSAAWT</sequence>
<accession>A0ACC3BUV8</accession>
<comment type="caution">
    <text evidence="1">The sequence shown here is derived from an EMBL/GenBank/DDBJ whole genome shotgun (WGS) entry which is preliminary data.</text>
</comment>
<dbReference type="Proteomes" id="UP000798662">
    <property type="component" value="Chromosome 1"/>
</dbReference>
<reference evidence="1" key="1">
    <citation type="submission" date="2019-11" db="EMBL/GenBank/DDBJ databases">
        <title>Nori genome reveals adaptations in red seaweeds to the harsh intertidal environment.</title>
        <authorList>
            <person name="Wang D."/>
            <person name="Mao Y."/>
        </authorList>
    </citation>
    <scope>NUCLEOTIDE SEQUENCE</scope>
    <source>
        <tissue evidence="1">Gametophyte</tissue>
    </source>
</reference>
<gene>
    <name evidence="1" type="ORF">I4F81_003932</name>
</gene>
<evidence type="ECO:0000313" key="1">
    <source>
        <dbReference type="EMBL" id="KAK1861348.1"/>
    </source>
</evidence>
<keyword evidence="2" id="KW-1185">Reference proteome</keyword>
<proteinExistence type="predicted"/>
<dbReference type="EMBL" id="CM020618">
    <property type="protein sequence ID" value="KAK1861348.1"/>
    <property type="molecule type" value="Genomic_DNA"/>
</dbReference>
<protein>
    <submittedName>
        <fullName evidence="1">Uncharacterized protein</fullName>
    </submittedName>
</protein>
<evidence type="ECO:0000313" key="2">
    <source>
        <dbReference type="Proteomes" id="UP000798662"/>
    </source>
</evidence>